<sequence>MNASSTDFSARNLASASVHAFLPAKPILIALSLFTTYIVSLAFYRLFLSPLASIPGPWYAAVSDLWITTHVVRMQQCRTVQHLFDTYGPIVRIGPNKVAFRDFGTMRSVYMVHKFDKSAYYKSLLTNNNDHAMTTLPHAEHAIRKKTYAPHYTPTNLSLFQPELHDFALKLTDILVTRSSSVDILDLFRHLMVDVVACTVFGSRSGSLDKWDKGVRDPLGVAVYDFPKRGILRSAVPTWAWKLVCKIPNARFREICNSDNIMAEYVGSRLYEMRANMQAASLSSPTRPTFPASISPIMDRLEKNDLSALGYPRESEVSSGDEHKMSLVERLLTTKMSSNEKDKKEIVAVERDIISEAMGHLVAGVDSSSTTLSYMFWELSRRRDVMHRLQAELDEIMPDARVIPDATVLNKSEYLNAFVKESLRIYGAVPSLLERVVPSPSSPSRPSHQTKPSSKPNSRAGSRNTSPSRAASPILSTARHEDFDMMGYALPPGTIVATQAWSMHRDEDVFPSSETFLPERWLVDPRADPDAEEERLVQMNQSLISFGVGTRQCGGQNLAQLMMRIVVAVVARNCDVRADVGETNEQSMSMRDAFVLFPAGKECKLAFVPRAQ</sequence>
<evidence type="ECO:0000256" key="5">
    <source>
        <dbReference type="ARBA" id="ARBA00022723"/>
    </source>
</evidence>
<keyword evidence="11" id="KW-1133">Transmembrane helix</keyword>
<feature type="transmembrane region" description="Helical" evidence="11">
    <location>
        <begin position="27"/>
        <end position="47"/>
    </location>
</feature>
<dbReference type="InterPro" id="IPR036396">
    <property type="entry name" value="Cyt_P450_sf"/>
</dbReference>
<feature type="compositionally biased region" description="Polar residues" evidence="10">
    <location>
        <begin position="449"/>
        <end position="469"/>
    </location>
</feature>
<dbReference type="GO" id="GO:0005506">
    <property type="term" value="F:iron ion binding"/>
    <property type="evidence" value="ECO:0007669"/>
    <property type="project" value="InterPro"/>
</dbReference>
<keyword evidence="4 9" id="KW-0349">Heme</keyword>
<feature type="binding site" description="axial binding residue" evidence="9">
    <location>
        <position position="553"/>
    </location>
    <ligand>
        <name>heme</name>
        <dbReference type="ChEBI" id="CHEBI:30413"/>
    </ligand>
    <ligandPart>
        <name>Fe</name>
        <dbReference type="ChEBI" id="CHEBI:18248"/>
    </ligandPart>
</feature>
<protein>
    <submittedName>
        <fullName evidence="12">Cytochrome P450</fullName>
    </submittedName>
</protein>
<gene>
    <name evidence="12" type="ORF">PsYK624_033190</name>
</gene>
<dbReference type="SUPFAM" id="SSF48264">
    <property type="entry name" value="Cytochrome P450"/>
    <property type="match status" value="2"/>
</dbReference>
<keyword evidence="13" id="KW-1185">Reference proteome</keyword>
<dbReference type="Pfam" id="PF00067">
    <property type="entry name" value="p450"/>
    <property type="match status" value="2"/>
</dbReference>
<dbReference type="EMBL" id="BPQB01000006">
    <property type="protein sequence ID" value="GJE87236.1"/>
    <property type="molecule type" value="Genomic_DNA"/>
</dbReference>
<evidence type="ECO:0000256" key="9">
    <source>
        <dbReference type="PIRSR" id="PIRSR602401-1"/>
    </source>
</evidence>
<evidence type="ECO:0000313" key="12">
    <source>
        <dbReference type="EMBL" id="GJE87236.1"/>
    </source>
</evidence>
<dbReference type="GO" id="GO:0004497">
    <property type="term" value="F:monooxygenase activity"/>
    <property type="evidence" value="ECO:0007669"/>
    <property type="project" value="UniProtKB-KW"/>
</dbReference>
<dbReference type="PRINTS" id="PR00463">
    <property type="entry name" value="EP450I"/>
</dbReference>
<keyword evidence="7 9" id="KW-0408">Iron</keyword>
<dbReference type="InterPro" id="IPR001128">
    <property type="entry name" value="Cyt_P450"/>
</dbReference>
<dbReference type="PANTHER" id="PTHR24305">
    <property type="entry name" value="CYTOCHROME P450"/>
    <property type="match status" value="1"/>
</dbReference>
<evidence type="ECO:0000256" key="11">
    <source>
        <dbReference type="SAM" id="Phobius"/>
    </source>
</evidence>
<evidence type="ECO:0000313" key="13">
    <source>
        <dbReference type="Proteomes" id="UP000703269"/>
    </source>
</evidence>
<keyword evidence="11" id="KW-0472">Membrane</keyword>
<evidence type="ECO:0000256" key="1">
    <source>
        <dbReference type="ARBA" id="ARBA00001971"/>
    </source>
</evidence>
<evidence type="ECO:0000256" key="3">
    <source>
        <dbReference type="ARBA" id="ARBA00010617"/>
    </source>
</evidence>
<dbReference type="PANTHER" id="PTHR24305:SF166">
    <property type="entry name" value="CYTOCHROME P450 12A4, MITOCHONDRIAL-RELATED"/>
    <property type="match status" value="1"/>
</dbReference>
<dbReference type="Proteomes" id="UP000703269">
    <property type="component" value="Unassembled WGS sequence"/>
</dbReference>
<dbReference type="PRINTS" id="PR00385">
    <property type="entry name" value="P450"/>
</dbReference>
<keyword evidence="6" id="KW-0560">Oxidoreductase</keyword>
<keyword evidence="8" id="KW-0503">Monooxygenase</keyword>
<accession>A0A9P3L9G3</accession>
<evidence type="ECO:0000256" key="7">
    <source>
        <dbReference type="ARBA" id="ARBA00023004"/>
    </source>
</evidence>
<name>A0A9P3L9G3_9APHY</name>
<evidence type="ECO:0000256" key="6">
    <source>
        <dbReference type="ARBA" id="ARBA00023002"/>
    </source>
</evidence>
<organism evidence="12 13">
    <name type="scientific">Phanerochaete sordida</name>
    <dbReference type="NCBI Taxonomy" id="48140"/>
    <lineage>
        <taxon>Eukaryota</taxon>
        <taxon>Fungi</taxon>
        <taxon>Dikarya</taxon>
        <taxon>Basidiomycota</taxon>
        <taxon>Agaricomycotina</taxon>
        <taxon>Agaricomycetes</taxon>
        <taxon>Polyporales</taxon>
        <taxon>Phanerochaetaceae</taxon>
        <taxon>Phanerochaete</taxon>
    </lineage>
</organism>
<evidence type="ECO:0000256" key="4">
    <source>
        <dbReference type="ARBA" id="ARBA00022617"/>
    </source>
</evidence>
<keyword evidence="5 9" id="KW-0479">Metal-binding</keyword>
<dbReference type="GO" id="GO:0016705">
    <property type="term" value="F:oxidoreductase activity, acting on paired donors, with incorporation or reduction of molecular oxygen"/>
    <property type="evidence" value="ECO:0007669"/>
    <property type="project" value="InterPro"/>
</dbReference>
<dbReference type="InterPro" id="IPR050121">
    <property type="entry name" value="Cytochrome_P450_monoxygenase"/>
</dbReference>
<comment type="caution">
    <text evidence="12">The sequence shown here is derived from an EMBL/GenBank/DDBJ whole genome shotgun (WGS) entry which is preliminary data.</text>
</comment>
<proteinExistence type="inferred from homology"/>
<comment type="pathway">
    <text evidence="2">Secondary metabolite biosynthesis.</text>
</comment>
<comment type="cofactor">
    <cofactor evidence="1 9">
        <name>heme</name>
        <dbReference type="ChEBI" id="CHEBI:30413"/>
    </cofactor>
</comment>
<dbReference type="Gene3D" id="1.10.630.10">
    <property type="entry name" value="Cytochrome P450"/>
    <property type="match status" value="1"/>
</dbReference>
<dbReference type="InterPro" id="IPR002401">
    <property type="entry name" value="Cyt_P450_E_grp-I"/>
</dbReference>
<keyword evidence="11" id="KW-0812">Transmembrane</keyword>
<dbReference type="GO" id="GO:0020037">
    <property type="term" value="F:heme binding"/>
    <property type="evidence" value="ECO:0007669"/>
    <property type="project" value="InterPro"/>
</dbReference>
<reference evidence="12 13" key="1">
    <citation type="submission" date="2021-08" db="EMBL/GenBank/DDBJ databases">
        <title>Draft Genome Sequence of Phanerochaete sordida strain YK-624.</title>
        <authorList>
            <person name="Mori T."/>
            <person name="Dohra H."/>
            <person name="Suzuki T."/>
            <person name="Kawagishi H."/>
            <person name="Hirai H."/>
        </authorList>
    </citation>
    <scope>NUCLEOTIDE SEQUENCE [LARGE SCALE GENOMIC DNA]</scope>
    <source>
        <strain evidence="12 13">YK-624</strain>
    </source>
</reference>
<feature type="compositionally biased region" description="Low complexity" evidence="10">
    <location>
        <begin position="436"/>
        <end position="447"/>
    </location>
</feature>
<dbReference type="AlphaFoldDB" id="A0A9P3L9G3"/>
<dbReference type="OrthoDB" id="3945418at2759"/>
<evidence type="ECO:0000256" key="8">
    <source>
        <dbReference type="ARBA" id="ARBA00023033"/>
    </source>
</evidence>
<evidence type="ECO:0000256" key="10">
    <source>
        <dbReference type="SAM" id="MobiDB-lite"/>
    </source>
</evidence>
<feature type="region of interest" description="Disordered" evidence="10">
    <location>
        <begin position="436"/>
        <end position="474"/>
    </location>
</feature>
<comment type="similarity">
    <text evidence="3">Belongs to the cytochrome P450 family.</text>
</comment>
<evidence type="ECO:0000256" key="2">
    <source>
        <dbReference type="ARBA" id="ARBA00005179"/>
    </source>
</evidence>